<evidence type="ECO:0000256" key="4">
    <source>
        <dbReference type="ARBA" id="ARBA00022679"/>
    </source>
</evidence>
<proteinExistence type="inferred from homology"/>
<dbReference type="Proteomes" id="UP000316080">
    <property type="component" value="Unassembled WGS sequence"/>
</dbReference>
<comment type="catalytic activity">
    <reaction evidence="7">
        <text>L-histidinol phosphate + 2-oxoglutarate = 3-(imidazol-4-yl)-2-oxopropyl phosphate + L-glutamate</text>
        <dbReference type="Rhea" id="RHEA:23744"/>
        <dbReference type="ChEBI" id="CHEBI:16810"/>
        <dbReference type="ChEBI" id="CHEBI:29985"/>
        <dbReference type="ChEBI" id="CHEBI:57766"/>
        <dbReference type="ChEBI" id="CHEBI:57980"/>
        <dbReference type="EC" id="2.6.1.9"/>
    </reaction>
</comment>
<dbReference type="InterPro" id="IPR004839">
    <property type="entry name" value="Aminotransferase_I/II_large"/>
</dbReference>
<name>A0A520KH52_9CREN</name>
<dbReference type="EMBL" id="RXIH01000022">
    <property type="protein sequence ID" value="RZN56529.1"/>
    <property type="molecule type" value="Genomic_DNA"/>
</dbReference>
<dbReference type="EMBL" id="QNVI01000044">
    <property type="protein sequence ID" value="TDA38702.1"/>
    <property type="molecule type" value="Genomic_DNA"/>
</dbReference>
<comment type="pathway">
    <text evidence="7">Amino-acid biosynthesis; L-histidine biosynthesis; L-histidine from 5-phospho-alpha-D-ribose 1-diphosphate: step 7/9.</text>
</comment>
<dbReference type="InterPro" id="IPR015422">
    <property type="entry name" value="PyrdxlP-dep_Trfase_small"/>
</dbReference>
<dbReference type="GO" id="GO:0004400">
    <property type="term" value="F:histidinol-phosphate transaminase activity"/>
    <property type="evidence" value="ECO:0007669"/>
    <property type="project" value="UniProtKB-UniRule"/>
</dbReference>
<evidence type="ECO:0000256" key="6">
    <source>
        <dbReference type="ARBA" id="ARBA00023102"/>
    </source>
</evidence>
<sequence length="358" mass="41036">MKIEIDEELKDLLNKKSFYECIPDSIIRMGLNENLLIDKYFSYTLLMEAIKNIDTRLYPPAKGYNALKAISEEYGIYEDEIIVGNGSDEIIDLIAKVFVRRNEAIIIEPTFEMYSFYIKLMGGKVKSVLTNEDFDIDVDKVLSQVNKNTKVIFICSPNNPTGKQYEKEKILKIVKEFQGIVVLDEAYADFASYSILMEASRYDNLIVLRSFSKSYGLAGLRIGYGVGNSEIINYLKSAQSPYSVNSIAQEVCRLVLKNKHVYDYFIKLVIDEREYLIAELSTINEIKVFPSSANFILIKLLNYSSSYICEKLKNEGILVRDRGNLPLLENCIRVTVGRKEDNIKFINTLRKILGLFHT</sequence>
<keyword evidence="6 7" id="KW-0368">Histidine biosynthesis</keyword>
<dbReference type="Gene3D" id="3.40.640.10">
    <property type="entry name" value="Type I PLP-dependent aspartate aminotransferase-like (Major domain)"/>
    <property type="match status" value="1"/>
</dbReference>
<dbReference type="InterPro" id="IPR005861">
    <property type="entry name" value="HisP_aminotrans"/>
</dbReference>
<evidence type="ECO:0000256" key="7">
    <source>
        <dbReference type="HAMAP-Rule" id="MF_01023"/>
    </source>
</evidence>
<comment type="caution">
    <text evidence="9">The sequence shown here is derived from an EMBL/GenBank/DDBJ whole genome shotgun (WGS) entry which is preliminary data.</text>
</comment>
<keyword evidence="2 7" id="KW-0032">Aminotransferase</keyword>
<evidence type="ECO:0000313" key="11">
    <source>
        <dbReference type="Proteomes" id="UP000316080"/>
    </source>
</evidence>
<evidence type="ECO:0000256" key="1">
    <source>
        <dbReference type="ARBA" id="ARBA00001933"/>
    </source>
</evidence>
<dbReference type="EC" id="2.6.1.9" evidence="7"/>
<dbReference type="AlphaFoldDB" id="A0A520KH52"/>
<dbReference type="InterPro" id="IPR015424">
    <property type="entry name" value="PyrdxlP-dep_Trfase"/>
</dbReference>
<dbReference type="UniPathway" id="UPA00031">
    <property type="reaction ID" value="UER00012"/>
</dbReference>
<evidence type="ECO:0000313" key="12">
    <source>
        <dbReference type="Proteomes" id="UP000317265"/>
    </source>
</evidence>
<evidence type="ECO:0000313" key="10">
    <source>
        <dbReference type="EMBL" id="TDA38702.1"/>
    </source>
</evidence>
<comment type="similarity">
    <text evidence="7">Belongs to the class-II pyridoxal-phosphate-dependent aminotransferase family. Histidinol-phosphate aminotransferase subfamily.</text>
</comment>
<accession>A0A520KH52</accession>
<dbReference type="PANTHER" id="PTHR42885">
    <property type="entry name" value="HISTIDINOL-PHOSPHATE AMINOTRANSFERASE-RELATED"/>
    <property type="match status" value="1"/>
</dbReference>
<keyword evidence="4 7" id="KW-0808">Transferase</keyword>
<dbReference type="InterPro" id="IPR004838">
    <property type="entry name" value="NHTrfase_class1_PyrdxlP-BS"/>
</dbReference>
<dbReference type="Proteomes" id="UP000317265">
    <property type="component" value="Unassembled WGS sequence"/>
</dbReference>
<dbReference type="PROSITE" id="PS00105">
    <property type="entry name" value="AA_TRANSFER_CLASS_1"/>
    <property type="match status" value="1"/>
</dbReference>
<keyword evidence="3 7" id="KW-0028">Amino-acid biosynthesis</keyword>
<evidence type="ECO:0000256" key="5">
    <source>
        <dbReference type="ARBA" id="ARBA00022898"/>
    </source>
</evidence>
<dbReference type="Pfam" id="PF00155">
    <property type="entry name" value="Aminotran_1_2"/>
    <property type="match status" value="1"/>
</dbReference>
<dbReference type="PANTHER" id="PTHR42885:SF2">
    <property type="entry name" value="HISTIDINOL-PHOSPHATE AMINOTRANSFERASE"/>
    <property type="match status" value="1"/>
</dbReference>
<gene>
    <name evidence="7 9" type="primary">hisC</name>
    <name evidence="10" type="ORF">DSO09_03845</name>
    <name evidence="9" type="ORF">EF809_02615</name>
</gene>
<dbReference type="Gene3D" id="3.90.1150.10">
    <property type="entry name" value="Aspartate Aminotransferase, domain 1"/>
    <property type="match status" value="1"/>
</dbReference>
<feature type="modified residue" description="N6-(pyridoxal phosphate)lysine" evidence="7">
    <location>
        <position position="213"/>
    </location>
</feature>
<keyword evidence="5 7" id="KW-0663">Pyridoxal phosphate</keyword>
<evidence type="ECO:0000259" key="8">
    <source>
        <dbReference type="Pfam" id="PF00155"/>
    </source>
</evidence>
<reference evidence="10 12" key="1">
    <citation type="journal article" date="2019" name="Nat. Microbiol.">
        <title>Expanding anaerobic alkane metabolism in the domain of Archaea.</title>
        <authorList>
            <person name="Wang Y."/>
            <person name="Wegener G."/>
            <person name="Hou J."/>
            <person name="Wang F."/>
            <person name="Xiao X."/>
        </authorList>
    </citation>
    <scope>NUCLEOTIDE SEQUENCE [LARGE SCALE GENOMIC DNA]</scope>
    <source>
        <strain evidence="10">WYZ-LMO11</strain>
    </source>
</reference>
<evidence type="ECO:0000313" key="9">
    <source>
        <dbReference type="EMBL" id="RZN56529.1"/>
    </source>
</evidence>
<dbReference type="GO" id="GO:0030170">
    <property type="term" value="F:pyridoxal phosphate binding"/>
    <property type="evidence" value="ECO:0007669"/>
    <property type="project" value="InterPro"/>
</dbReference>
<dbReference type="GO" id="GO:0000105">
    <property type="term" value="P:L-histidine biosynthetic process"/>
    <property type="evidence" value="ECO:0007669"/>
    <property type="project" value="UniProtKB-UniRule"/>
</dbReference>
<evidence type="ECO:0000256" key="3">
    <source>
        <dbReference type="ARBA" id="ARBA00022605"/>
    </source>
</evidence>
<evidence type="ECO:0000256" key="2">
    <source>
        <dbReference type="ARBA" id="ARBA00022576"/>
    </source>
</evidence>
<dbReference type="NCBIfam" id="TIGR01141">
    <property type="entry name" value="hisC"/>
    <property type="match status" value="1"/>
</dbReference>
<dbReference type="SUPFAM" id="SSF53383">
    <property type="entry name" value="PLP-dependent transferases"/>
    <property type="match status" value="1"/>
</dbReference>
<organism evidence="9 11">
    <name type="scientific">Thermoproteota archaeon</name>
    <dbReference type="NCBI Taxonomy" id="2056631"/>
    <lineage>
        <taxon>Archaea</taxon>
        <taxon>Thermoproteota</taxon>
    </lineage>
</organism>
<protein>
    <recommendedName>
        <fullName evidence="7">Histidinol-phosphate aminotransferase</fullName>
        <ecNumber evidence="7">2.6.1.9</ecNumber>
    </recommendedName>
    <alternativeName>
        <fullName evidence="7">Imidazole acetol-phosphate transaminase</fullName>
    </alternativeName>
</protein>
<comment type="cofactor">
    <cofactor evidence="1 7">
        <name>pyridoxal 5'-phosphate</name>
        <dbReference type="ChEBI" id="CHEBI:597326"/>
    </cofactor>
</comment>
<dbReference type="HAMAP" id="MF_01023">
    <property type="entry name" value="HisC_aminotrans_2"/>
    <property type="match status" value="1"/>
</dbReference>
<feature type="domain" description="Aminotransferase class I/classII large" evidence="8">
    <location>
        <begin position="53"/>
        <end position="343"/>
    </location>
</feature>
<reference evidence="9 11" key="2">
    <citation type="journal article" date="2019" name="Nat. Microbiol.">
        <title>Wide diversity of methane and short-chain alkane metabolisms in uncultured archaea.</title>
        <authorList>
            <person name="Borrel G."/>
            <person name="Adam P.S."/>
            <person name="McKay L.J."/>
            <person name="Chen L.X."/>
            <person name="Sierra-Garcia I.N."/>
            <person name="Sieber C.M."/>
            <person name="Letourneur Q."/>
            <person name="Ghozlane A."/>
            <person name="Andersen G.L."/>
            <person name="Li W.J."/>
            <person name="Hallam S.J."/>
            <person name="Muyzer G."/>
            <person name="de Oliveira V.M."/>
            <person name="Inskeep W.P."/>
            <person name="Banfield J.F."/>
            <person name="Gribaldo S."/>
        </authorList>
    </citation>
    <scope>NUCLEOTIDE SEQUENCE [LARGE SCALE GENOMIC DNA]</scope>
    <source>
        <strain evidence="9">Verst-YHS</strain>
    </source>
</reference>
<dbReference type="CDD" id="cd00609">
    <property type="entry name" value="AAT_like"/>
    <property type="match status" value="1"/>
</dbReference>
<dbReference type="InterPro" id="IPR015421">
    <property type="entry name" value="PyrdxlP-dep_Trfase_major"/>
</dbReference>